<evidence type="ECO:0000313" key="3">
    <source>
        <dbReference type="Proteomes" id="UP000216361"/>
    </source>
</evidence>
<dbReference type="Proteomes" id="UP000216361">
    <property type="component" value="Unassembled WGS sequence"/>
</dbReference>
<name>A0A255XMW1_9PROT</name>
<evidence type="ECO:0000256" key="1">
    <source>
        <dbReference type="SAM" id="SignalP"/>
    </source>
</evidence>
<keyword evidence="3" id="KW-1185">Reference proteome</keyword>
<proteinExistence type="predicted"/>
<accession>A0A255XMW1</accession>
<evidence type="ECO:0008006" key="4">
    <source>
        <dbReference type="Google" id="ProtNLM"/>
    </source>
</evidence>
<evidence type="ECO:0000313" key="2">
    <source>
        <dbReference type="EMBL" id="OYQ17775.1"/>
    </source>
</evidence>
<dbReference type="EMBL" id="NOXS01000033">
    <property type="protein sequence ID" value="OYQ17775.1"/>
    <property type="molecule type" value="Genomic_DNA"/>
</dbReference>
<feature type="chain" id="PRO_5013395902" description="DUF4136 domain-containing protein" evidence="1">
    <location>
        <begin position="20"/>
        <end position="198"/>
    </location>
</feature>
<dbReference type="AlphaFoldDB" id="A0A255XMW1"/>
<comment type="caution">
    <text evidence="2">The sequence shown here is derived from an EMBL/GenBank/DDBJ whole genome shotgun (WGS) entry which is preliminary data.</text>
</comment>
<gene>
    <name evidence="2" type="ORF">CHR90_12390</name>
</gene>
<reference evidence="2 3" key="1">
    <citation type="submission" date="2017-07" db="EMBL/GenBank/DDBJ databases">
        <title>Elstera cyanobacteriorum sp. nov., a novel bacterium isolated from cyanobacterial aggregates in a eutrophic lake.</title>
        <authorList>
            <person name="Cai H."/>
        </authorList>
    </citation>
    <scope>NUCLEOTIDE SEQUENCE [LARGE SCALE GENOMIC DNA]</scope>
    <source>
        <strain evidence="2 3">TH019</strain>
    </source>
</reference>
<protein>
    <recommendedName>
        <fullName evidence="4">DUF4136 domain-containing protein</fullName>
    </recommendedName>
</protein>
<feature type="signal peptide" evidence="1">
    <location>
        <begin position="1"/>
        <end position="19"/>
    </location>
</feature>
<keyword evidence="1" id="KW-0732">Signal</keyword>
<sequence>MLVQGGGLLLAAATLGSLAGCADPAKPMPAPTLPQGQVWNLLVDRLEVEVAYVAPRAAPNIDHALSPTPTQAAEVWARQKLIAKGAQTPGVTARFIIRRASIIEVALATPGGIRGLVADDPAFRYDAILEADLEIRNATGFRDRQIAVRQDASRTVKERATYDERRAVWAELVNDLVDQMGRSFDQAIPANFGPVLTY</sequence>
<organism evidence="2 3">
    <name type="scientific">Elstera cyanobacteriorum</name>
    <dbReference type="NCBI Taxonomy" id="2022747"/>
    <lineage>
        <taxon>Bacteria</taxon>
        <taxon>Pseudomonadati</taxon>
        <taxon>Pseudomonadota</taxon>
        <taxon>Alphaproteobacteria</taxon>
        <taxon>Rhodospirillales</taxon>
        <taxon>Rhodospirillaceae</taxon>
        <taxon>Elstera</taxon>
    </lineage>
</organism>